<reference evidence="1 2" key="1">
    <citation type="journal article" date="2012" name="Genome Biol.">
        <title>The genome of the polar eukaryotic microalga coccomyxa subellipsoidea reveals traits of cold adaptation.</title>
        <authorList>
            <person name="Blanc G."/>
            <person name="Agarkova I."/>
            <person name="Grimwood J."/>
            <person name="Kuo A."/>
            <person name="Brueggeman A."/>
            <person name="Dunigan D."/>
            <person name="Gurnon J."/>
            <person name="Ladunga I."/>
            <person name="Lindquist E."/>
            <person name="Lucas S."/>
            <person name="Pangilinan J."/>
            <person name="Proschold T."/>
            <person name="Salamov A."/>
            <person name="Schmutz J."/>
            <person name="Weeks D."/>
            <person name="Yamada T."/>
            <person name="Claverie J.M."/>
            <person name="Grigoriev I."/>
            <person name="Van Etten J."/>
            <person name="Lomsadze A."/>
            <person name="Borodovsky M."/>
        </authorList>
    </citation>
    <scope>NUCLEOTIDE SEQUENCE [LARGE SCALE GENOMIC DNA]</scope>
    <source>
        <strain evidence="1 2">C-169</strain>
    </source>
</reference>
<dbReference type="Proteomes" id="UP000007264">
    <property type="component" value="Unassembled WGS sequence"/>
</dbReference>
<dbReference type="AlphaFoldDB" id="I0Z750"/>
<accession>I0Z750</accession>
<gene>
    <name evidence="1" type="ORF">COCSUDRAFT_59005</name>
</gene>
<organism evidence="1 2">
    <name type="scientific">Coccomyxa subellipsoidea (strain C-169)</name>
    <name type="common">Green microalga</name>
    <dbReference type="NCBI Taxonomy" id="574566"/>
    <lineage>
        <taxon>Eukaryota</taxon>
        <taxon>Viridiplantae</taxon>
        <taxon>Chlorophyta</taxon>
        <taxon>core chlorophytes</taxon>
        <taxon>Trebouxiophyceae</taxon>
        <taxon>Trebouxiophyceae incertae sedis</taxon>
        <taxon>Coccomyxaceae</taxon>
        <taxon>Coccomyxa</taxon>
        <taxon>Coccomyxa subellipsoidea</taxon>
    </lineage>
</organism>
<protein>
    <submittedName>
        <fullName evidence="1">Uncharacterized protein</fullName>
    </submittedName>
</protein>
<dbReference type="GeneID" id="17044479"/>
<dbReference type="KEGG" id="csl:COCSUDRAFT_59005"/>
<sequence>MSWASLKHSWTHQPYTANVEYGAVQLLELDGVASTAQPQLQEVDFRAILRNEPRCWATAGAFMEAPAAIAATLQLAQEVMAAQRNHTPGEAAFWAGAVQYVLSLRDAQMTNAASARWDHLAAALCTLQGEGALLWTFPRPSASLDGRYVWERVHWLAFLLQAARERIADGLLLGDTDGPLLRKASRVAAGALLLHGEAAPAVRKEAVDLQKMIQAAGGDTSAAEAGHISGNATSAHDSAAGVPSSVLLWARRHEALQSGAALDQCREQGHQALPLLVEGPQSAKSLEAAWRAARVLAKDSSAAAIDVWMPFVHACRQHGTDMDLLLALTQGEQPPQATQLAKATVLLVGAWRGAGRMQDWPVDAATTLMGLSSFLVHSLLQEVGQAGGQPLNLDNMDTDAVPDTPPEEESAACEPCMRAPMLEAAVAANPRAVAEYATAAVLSMGTAGTGSLTLDALFDSMTPAVATTSSSGVVSEMAADLRHLCSGAEADSPVQAADTWQQESGQRLAGLVRQLAAAAVLTRQRAFVGSLESALQSLKRMAPAGGRPAAEGLLSLGEQGALVQHILLCPAAGERTLPGAKDLEKGADNALLQECSPGRLLSALQPLCVDYCSACAGAAEGESGMVHAGLLPLWLPQQVQASCRGDGLPVQADSLACLCCSWGGCLRELVLDALLGLVHDEACGADSQRLVAAVKGGLLPWLMSGAEPEQVPEEAWATQSLESSAERLLSALDSRDGCMRHCGLQIVLDNLGCRHGLAAGMAHALARRGRAAASVELLTAARMSVKRLRAEADSHRSSQAALLNLARCALASITQRSTGAEETLAVPLSCLQEMAAAAPWLLQRWECFPALLQQLVNLACTTPPEIPLADQKSGAVSEEAPALQIVAVRTLVALGAHDERARQVYLSKLIPEAMAADTSRDACWQAVLAGCSAVFAAGQGSLPGS</sequence>
<evidence type="ECO:0000313" key="1">
    <source>
        <dbReference type="EMBL" id="EIE26469.1"/>
    </source>
</evidence>
<keyword evidence="2" id="KW-1185">Reference proteome</keyword>
<dbReference type="OrthoDB" id="10508616at2759"/>
<evidence type="ECO:0000313" key="2">
    <source>
        <dbReference type="Proteomes" id="UP000007264"/>
    </source>
</evidence>
<comment type="caution">
    <text evidence="1">The sequence shown here is derived from an EMBL/GenBank/DDBJ whole genome shotgun (WGS) entry which is preliminary data.</text>
</comment>
<dbReference type="EMBL" id="AGSI01000002">
    <property type="protein sequence ID" value="EIE26469.1"/>
    <property type="molecule type" value="Genomic_DNA"/>
</dbReference>
<proteinExistence type="predicted"/>
<dbReference type="RefSeq" id="XP_005651013.1">
    <property type="nucleotide sequence ID" value="XM_005650956.1"/>
</dbReference>
<name>I0Z750_COCSC</name>